<dbReference type="eggNOG" id="COG2265">
    <property type="taxonomic scope" value="Bacteria"/>
</dbReference>
<dbReference type="PANTHER" id="PTHR11061:SF49">
    <property type="entry name" value="23S RRNA (URACIL(1939)-C(5))-METHYLTRANSFERASE RLMD"/>
    <property type="match status" value="1"/>
</dbReference>
<keyword evidence="1" id="KW-0408">Iron</keyword>
<dbReference type="EMBL" id="JAME01000008">
    <property type="protein sequence ID" value="ETX29623.1"/>
    <property type="molecule type" value="Genomic_DNA"/>
</dbReference>
<evidence type="ECO:0000256" key="2">
    <source>
        <dbReference type="ARBA" id="ARBA00022603"/>
    </source>
</evidence>
<dbReference type="SUPFAM" id="SSF53335">
    <property type="entry name" value="S-adenosyl-L-methionine-dependent methyltransferases"/>
    <property type="match status" value="1"/>
</dbReference>
<dbReference type="Gene3D" id="3.40.50.150">
    <property type="entry name" value="Vaccinia Virus protein VP39"/>
    <property type="match status" value="1"/>
</dbReference>
<feature type="active site" evidence="7">
    <location>
        <position position="362"/>
    </location>
</feature>
<name>X7FA94_9RHOB</name>
<feature type="binding site" evidence="6">
    <location>
        <position position="288"/>
    </location>
    <ligand>
        <name>S-adenosyl-L-methionine</name>
        <dbReference type="ChEBI" id="CHEBI:59789"/>
    </ligand>
</feature>
<dbReference type="Gene3D" id="2.40.50.1070">
    <property type="match status" value="1"/>
</dbReference>
<dbReference type="GO" id="GO:0070041">
    <property type="term" value="F:rRNA (uridine-C5-)-methyltransferase activity"/>
    <property type="evidence" value="ECO:0007669"/>
    <property type="project" value="TreeGrafter"/>
</dbReference>
<sequence length="410" mass="42673">MTTLVIERLGHRGDGIAPGPVYVPGTLPGEEVAGEVADGTLPAPRILTASPDRVRPPCPHAGLCGGCQLQHASDRLVADWKAEVVARALAAHGLPAPLRGVATSLPHTRRRAAFSARRTKKGALAGFHAKRSDVIVPVPDCLVVEPALARALPMVEDLARAGGSRKGELSVLVTLTAAGLDVAATGGKPADAPLRAALADIARAHDLARLAWGADETLVRRAPRVDFDGIAVVPPPGAFLQATVPGEVALRQAVTEVVGHAQSVVDLFAGCGTFALPLARRAAVHAVEGDRAMLAALDASWRHAPGLKAVATEVRDLFRNPLAPEDLERFGAAVIDPPRAGAEAQVAALARSGIPRIAHVSCNPVTFARDCATLVAAGYTLDWVQVVDQFRWSSHVEVAAQLSLSRATPA</sequence>
<evidence type="ECO:0000256" key="7">
    <source>
        <dbReference type="PROSITE-ProRule" id="PRU10015"/>
    </source>
</evidence>
<feature type="binding site" evidence="6">
    <location>
        <position position="268"/>
    </location>
    <ligand>
        <name>S-adenosyl-L-methionine</name>
        <dbReference type="ChEBI" id="CHEBI:59789"/>
    </ligand>
</feature>
<keyword evidence="5" id="KW-0411">Iron-sulfur</keyword>
<dbReference type="InterPro" id="IPR012340">
    <property type="entry name" value="NA-bd_OB-fold"/>
</dbReference>
<evidence type="ECO:0000256" key="3">
    <source>
        <dbReference type="ARBA" id="ARBA00022679"/>
    </source>
</evidence>
<dbReference type="Gene3D" id="2.40.50.140">
    <property type="entry name" value="Nucleic acid-binding proteins"/>
    <property type="match status" value="1"/>
</dbReference>
<accession>X7FA94</accession>
<evidence type="ECO:0000313" key="9">
    <source>
        <dbReference type="Proteomes" id="UP000023430"/>
    </source>
</evidence>
<dbReference type="PATRIC" id="fig|1449351.3.peg.1405"/>
<comment type="caution">
    <text evidence="8">The sequence shown here is derived from an EMBL/GenBank/DDBJ whole genome shotgun (WGS) entry which is preliminary data.</text>
</comment>
<dbReference type="PANTHER" id="PTHR11061">
    <property type="entry name" value="RNA M5U METHYLTRANSFERASE"/>
    <property type="match status" value="1"/>
</dbReference>
<evidence type="ECO:0000256" key="1">
    <source>
        <dbReference type="ARBA" id="ARBA00022485"/>
    </source>
</evidence>
<dbReference type="GO" id="GO:0070475">
    <property type="term" value="P:rRNA base methylation"/>
    <property type="evidence" value="ECO:0007669"/>
    <property type="project" value="TreeGrafter"/>
</dbReference>
<keyword evidence="4 6" id="KW-0949">S-adenosyl-L-methionine</keyword>
<evidence type="ECO:0000256" key="5">
    <source>
        <dbReference type="ARBA" id="ARBA00023014"/>
    </source>
</evidence>
<keyword evidence="1" id="KW-0479">Metal-binding</keyword>
<feature type="binding site" evidence="6">
    <location>
        <position position="241"/>
    </location>
    <ligand>
        <name>S-adenosyl-L-methionine</name>
        <dbReference type="ChEBI" id="CHEBI:59789"/>
    </ligand>
</feature>
<dbReference type="InterPro" id="IPR010280">
    <property type="entry name" value="U5_MeTrfase_fam"/>
</dbReference>
<dbReference type="OrthoDB" id="9804590at2"/>
<dbReference type="GO" id="GO:0051539">
    <property type="term" value="F:4 iron, 4 sulfur cluster binding"/>
    <property type="evidence" value="ECO:0007669"/>
    <property type="project" value="UniProtKB-KW"/>
</dbReference>
<dbReference type="PROSITE" id="PS51687">
    <property type="entry name" value="SAM_MT_RNA_M5U"/>
    <property type="match status" value="1"/>
</dbReference>
<dbReference type="RefSeq" id="WP_043768400.1">
    <property type="nucleotide sequence ID" value="NZ_JAME01000008.1"/>
</dbReference>
<comment type="similarity">
    <text evidence="6">Belongs to the class I-like SAM-binding methyltransferase superfamily. RNA M5U methyltransferase family.</text>
</comment>
<feature type="active site" description="Nucleophile" evidence="6">
    <location>
        <position position="362"/>
    </location>
</feature>
<organism evidence="8 9">
    <name type="scientific">Roseivivax isoporae LMG 25204</name>
    <dbReference type="NCBI Taxonomy" id="1449351"/>
    <lineage>
        <taxon>Bacteria</taxon>
        <taxon>Pseudomonadati</taxon>
        <taxon>Pseudomonadota</taxon>
        <taxon>Alphaproteobacteria</taxon>
        <taxon>Rhodobacterales</taxon>
        <taxon>Roseobacteraceae</taxon>
        <taxon>Roseivivax</taxon>
    </lineage>
</organism>
<protein>
    <submittedName>
        <fullName evidence="8">RNA methyltransferase</fullName>
    </submittedName>
</protein>
<dbReference type="Proteomes" id="UP000023430">
    <property type="component" value="Unassembled WGS sequence"/>
</dbReference>
<dbReference type="InterPro" id="IPR030390">
    <property type="entry name" value="MeTrfase_TrmA_AS"/>
</dbReference>
<feature type="binding site" evidence="6">
    <location>
        <position position="336"/>
    </location>
    <ligand>
        <name>S-adenosyl-L-methionine</name>
        <dbReference type="ChEBI" id="CHEBI:59789"/>
    </ligand>
</feature>
<dbReference type="PROSITE" id="PS01230">
    <property type="entry name" value="TRMA_1"/>
    <property type="match status" value="1"/>
</dbReference>
<keyword evidence="2 6" id="KW-0489">Methyltransferase</keyword>
<evidence type="ECO:0000313" key="8">
    <source>
        <dbReference type="EMBL" id="ETX29623.1"/>
    </source>
</evidence>
<keyword evidence="1" id="KW-0004">4Fe-4S</keyword>
<dbReference type="Pfam" id="PF05958">
    <property type="entry name" value="tRNA_U5-meth_tr"/>
    <property type="match status" value="1"/>
</dbReference>
<dbReference type="InterPro" id="IPR029063">
    <property type="entry name" value="SAM-dependent_MTases_sf"/>
</dbReference>
<gene>
    <name evidence="8" type="ORF">RISW2_22325</name>
</gene>
<dbReference type="CDD" id="cd02440">
    <property type="entry name" value="AdoMet_MTases"/>
    <property type="match status" value="1"/>
</dbReference>
<evidence type="ECO:0000256" key="6">
    <source>
        <dbReference type="PROSITE-ProRule" id="PRU01024"/>
    </source>
</evidence>
<keyword evidence="3 6" id="KW-0808">Transferase</keyword>
<dbReference type="AlphaFoldDB" id="X7FA94"/>
<dbReference type="STRING" id="1449351.RISW2_22325"/>
<keyword evidence="9" id="KW-1185">Reference proteome</keyword>
<evidence type="ECO:0000256" key="4">
    <source>
        <dbReference type="ARBA" id="ARBA00022691"/>
    </source>
</evidence>
<reference evidence="8 9" key="1">
    <citation type="submission" date="2014-01" db="EMBL/GenBank/DDBJ databases">
        <title>Roseivivax isoporae LMG 25204 Genome Sequencing.</title>
        <authorList>
            <person name="Lai Q."/>
            <person name="Li G."/>
            <person name="Shao Z."/>
        </authorList>
    </citation>
    <scope>NUCLEOTIDE SEQUENCE [LARGE SCALE GENOMIC DNA]</scope>
    <source>
        <strain evidence="8 9">LMG 25204</strain>
    </source>
</reference>
<proteinExistence type="inferred from homology"/>